<evidence type="ECO:0000256" key="2">
    <source>
        <dbReference type="ARBA" id="ARBA00013184"/>
    </source>
</evidence>
<dbReference type="PANTHER" id="PTHR12046">
    <property type="entry name" value="HISTONE ACETYLTRANSFERASE TYPE B CATALYTIC SUBUNIT"/>
    <property type="match status" value="1"/>
</dbReference>
<dbReference type="EMBL" id="JANBOH010000044">
    <property type="protein sequence ID" value="KAJ1646944.1"/>
    <property type="molecule type" value="Genomic_DNA"/>
</dbReference>
<evidence type="ECO:0000256" key="5">
    <source>
        <dbReference type="ARBA" id="ARBA00023315"/>
    </source>
</evidence>
<dbReference type="PIRSF" id="PIRSF038084">
    <property type="entry name" value="HAT-B_cat"/>
    <property type="match status" value="1"/>
</dbReference>
<comment type="subunit">
    <text evidence="7">Component of the HAT-B complex composed of at least HAT1 and HAT2. The HAT-B complex binds to histone H4 tail.</text>
</comment>
<proteinExistence type="inferred from homology"/>
<keyword evidence="7" id="KW-0963">Cytoplasm</keyword>
<comment type="catalytic activity">
    <reaction evidence="6 7">
        <text>L-lysyl-[protein] + acetyl-CoA = N(6)-acetyl-L-lysyl-[protein] + CoA + H(+)</text>
        <dbReference type="Rhea" id="RHEA:45948"/>
        <dbReference type="Rhea" id="RHEA-COMP:9752"/>
        <dbReference type="Rhea" id="RHEA-COMP:10731"/>
        <dbReference type="ChEBI" id="CHEBI:15378"/>
        <dbReference type="ChEBI" id="CHEBI:29969"/>
        <dbReference type="ChEBI" id="CHEBI:57287"/>
        <dbReference type="ChEBI" id="CHEBI:57288"/>
        <dbReference type="ChEBI" id="CHEBI:61930"/>
        <dbReference type="EC" id="2.3.1.48"/>
    </reaction>
</comment>
<dbReference type="InterPro" id="IPR019467">
    <property type="entry name" value="Hat1_N"/>
</dbReference>
<dbReference type="GO" id="GO:0005634">
    <property type="term" value="C:nucleus"/>
    <property type="evidence" value="ECO:0007669"/>
    <property type="project" value="UniProtKB-SubCell"/>
</dbReference>
<reference evidence="14" key="1">
    <citation type="submission" date="2022-07" db="EMBL/GenBank/DDBJ databases">
        <title>Phylogenomic reconstructions and comparative analyses of Kickxellomycotina fungi.</title>
        <authorList>
            <person name="Reynolds N.K."/>
            <person name="Stajich J.E."/>
            <person name="Barry K."/>
            <person name="Grigoriev I.V."/>
            <person name="Crous P."/>
            <person name="Smith M.E."/>
        </authorList>
    </citation>
    <scope>NUCLEOTIDE SEQUENCE</scope>
    <source>
        <strain evidence="14">NBRC 105413</strain>
    </source>
</reference>
<feature type="domain" description="N-acetyltransferase" evidence="12">
    <location>
        <begin position="229"/>
        <end position="283"/>
    </location>
</feature>
<comment type="subcellular location">
    <subcellularLocation>
        <location evidence="7">Cytoplasm</location>
    </subcellularLocation>
    <subcellularLocation>
        <location evidence="7">Nucleus</location>
    </subcellularLocation>
</comment>
<dbReference type="EC" id="2.3.1.48" evidence="2 7"/>
<evidence type="ECO:0000313" key="15">
    <source>
        <dbReference type="Proteomes" id="UP001145021"/>
    </source>
</evidence>
<comment type="caution">
    <text evidence="14">The sequence shown here is derived from an EMBL/GenBank/DDBJ whole genome shotgun (WGS) entry which is preliminary data.</text>
</comment>
<evidence type="ECO:0000256" key="10">
    <source>
        <dbReference type="PIRSR" id="PIRSR038084-3"/>
    </source>
</evidence>
<feature type="coiled-coil region" evidence="11">
    <location>
        <begin position="27"/>
        <end position="54"/>
    </location>
</feature>
<feature type="site" description="Interaction with histone H4 N-terminus" evidence="10">
    <location>
        <position position="214"/>
    </location>
</feature>
<evidence type="ECO:0000256" key="6">
    <source>
        <dbReference type="ARBA" id="ARBA00048017"/>
    </source>
</evidence>
<name>A0A9W8CLA8_9FUNG</name>
<comment type="function">
    <text evidence="7">Catalytic component of the histone acetylase B (HAT-B) complex. Has intrinsic substrate specificity that modifies lysine in recognition sequence GXGKXG. Involved in DNA double-strand break repair.</text>
</comment>
<feature type="active site" description="Proton donor/acceptor" evidence="8">
    <location>
        <position position="293"/>
    </location>
</feature>
<protein>
    <recommendedName>
        <fullName evidence="3 7">Histone acetyltransferase type B catalytic subunit</fullName>
        <ecNumber evidence="2 7">2.3.1.48</ecNumber>
    </recommendedName>
</protein>
<keyword evidence="15" id="KW-1185">Reference proteome</keyword>
<feature type="binding site" evidence="9">
    <location>
        <begin position="265"/>
        <end position="271"/>
    </location>
    <ligand>
        <name>acetyl-CoA</name>
        <dbReference type="ChEBI" id="CHEBI:57288"/>
    </ligand>
</feature>
<feature type="domain" description="Histone acetyl transferase HAT1 N-terminal" evidence="13">
    <location>
        <begin position="51"/>
        <end position="202"/>
    </location>
</feature>
<keyword evidence="11" id="KW-0175">Coiled coil</keyword>
<keyword evidence="4 7" id="KW-0808">Transferase</keyword>
<evidence type="ECO:0000256" key="4">
    <source>
        <dbReference type="ARBA" id="ARBA00022679"/>
    </source>
</evidence>
<dbReference type="AlphaFoldDB" id="A0A9W8CLA8"/>
<dbReference type="GO" id="GO:0004402">
    <property type="term" value="F:histone acetyltransferase activity"/>
    <property type="evidence" value="ECO:0007669"/>
    <property type="project" value="UniProtKB-UniRule"/>
</dbReference>
<gene>
    <name evidence="14" type="primary">HAT1</name>
    <name evidence="14" type="ORF">LPJ64_001618</name>
</gene>
<evidence type="ECO:0000256" key="7">
    <source>
        <dbReference type="PIRNR" id="PIRNR038084"/>
    </source>
</evidence>
<feature type="region of interest" description="Interaction with histone H4 N-terminus" evidence="9">
    <location>
        <begin position="242"/>
        <end position="244"/>
    </location>
</feature>
<dbReference type="InterPro" id="IPR016181">
    <property type="entry name" value="Acyl_CoA_acyltransferase"/>
</dbReference>
<comment type="similarity">
    <text evidence="1 7">Belongs to the HAT1 family.</text>
</comment>
<feature type="region of interest" description="Interaction with histone H4 N-terminus" evidence="9">
    <location>
        <begin position="77"/>
        <end position="79"/>
    </location>
</feature>
<dbReference type="GO" id="GO:0031509">
    <property type="term" value="P:subtelomeric heterochromatin formation"/>
    <property type="evidence" value="ECO:0007669"/>
    <property type="project" value="InterPro"/>
</dbReference>
<evidence type="ECO:0000256" key="8">
    <source>
        <dbReference type="PIRSR" id="PIRSR038084-1"/>
    </source>
</evidence>
<dbReference type="GO" id="GO:0005737">
    <property type="term" value="C:cytoplasm"/>
    <property type="evidence" value="ECO:0007669"/>
    <property type="project" value="UniProtKB-SubCell"/>
</dbReference>
<dbReference type="InterPro" id="IPR037113">
    <property type="entry name" value="Hat1_N_sf"/>
</dbReference>
<evidence type="ECO:0000256" key="11">
    <source>
        <dbReference type="SAM" id="Coils"/>
    </source>
</evidence>
<dbReference type="Gene3D" id="3.90.360.10">
    <property type="entry name" value="Histone acetyl transferase 1 (HAT1), N-terminal domain"/>
    <property type="match status" value="1"/>
</dbReference>
<accession>A0A9W8CLA8</accession>
<dbReference type="SUPFAM" id="SSF55729">
    <property type="entry name" value="Acyl-CoA N-acyltransferases (Nat)"/>
    <property type="match status" value="1"/>
</dbReference>
<sequence length="413" mass="47167">MDPSLAATASQWATETNSALYIQLGNADTADAVLKALEKNVAEIKQEADDEDNEDDGEDGADVIQFHPAFTYPIYGEHERVFGYKGLSINLHYAAGSLATFVEVKFQKIITAMESSLPIPLRADNVEAPLIQVLSQPALCQSKQEFANRVAQDTEQFRPPGKKIHEYVRDSILYEVYKGDFSMAAVRQYHERMQTFVLFFIEGAQFVDMGDERWTVYMVFEKLHLEGRSSACYNLVGFTTVYGFYHWPDMRRMRISQFLVLPPYQNMGHGSALYKAVFADISNDLRIVDLAVEDPSAAFDDMRDLCDLRYLLKHNAFEGLRAPVALADVKKLGAKYKLARRQITRCLEIALLRQLDLVRDPEGYREYRLFVKRRIYAQNADQMAGMDADEKKQRVRDAYAAVEEDYHRIIASI</sequence>
<dbReference type="Gene3D" id="3.40.630.30">
    <property type="match status" value="1"/>
</dbReference>
<dbReference type="CDD" id="cd04301">
    <property type="entry name" value="NAT_SF"/>
    <property type="match status" value="1"/>
</dbReference>
<dbReference type="InterPro" id="IPR000182">
    <property type="entry name" value="GNAT_dom"/>
</dbReference>
<evidence type="ECO:0000256" key="9">
    <source>
        <dbReference type="PIRSR" id="PIRSR038084-2"/>
    </source>
</evidence>
<dbReference type="Proteomes" id="UP001145021">
    <property type="component" value="Unassembled WGS sequence"/>
</dbReference>
<dbReference type="Pfam" id="PF00583">
    <property type="entry name" value="Acetyltransf_1"/>
    <property type="match status" value="1"/>
</dbReference>
<organism evidence="14 15">
    <name type="scientific">Coemansia asiatica</name>
    <dbReference type="NCBI Taxonomy" id="1052880"/>
    <lineage>
        <taxon>Eukaryota</taxon>
        <taxon>Fungi</taxon>
        <taxon>Fungi incertae sedis</taxon>
        <taxon>Zoopagomycota</taxon>
        <taxon>Kickxellomycotina</taxon>
        <taxon>Kickxellomycetes</taxon>
        <taxon>Kickxellales</taxon>
        <taxon>Kickxellaceae</taxon>
        <taxon>Coemansia</taxon>
    </lineage>
</organism>
<keyword evidence="7" id="KW-0539">Nucleus</keyword>
<evidence type="ECO:0000313" key="14">
    <source>
        <dbReference type="EMBL" id="KAJ1646944.1"/>
    </source>
</evidence>
<evidence type="ECO:0000259" key="12">
    <source>
        <dbReference type="Pfam" id="PF00583"/>
    </source>
</evidence>
<evidence type="ECO:0000256" key="1">
    <source>
        <dbReference type="ARBA" id="ARBA00010543"/>
    </source>
</evidence>
<dbReference type="InterPro" id="IPR017380">
    <property type="entry name" value="Hist_AcTrfase_B-typ_cat-su"/>
</dbReference>
<evidence type="ECO:0000259" key="13">
    <source>
        <dbReference type="Pfam" id="PF10394"/>
    </source>
</evidence>
<dbReference type="GO" id="GO:0000781">
    <property type="term" value="C:chromosome, telomeric region"/>
    <property type="evidence" value="ECO:0007669"/>
    <property type="project" value="GOC"/>
</dbReference>
<dbReference type="Pfam" id="PF10394">
    <property type="entry name" value="Hat1_N"/>
    <property type="match status" value="1"/>
</dbReference>
<evidence type="ECO:0000256" key="3">
    <source>
        <dbReference type="ARBA" id="ARBA00021268"/>
    </source>
</evidence>
<keyword evidence="5 7" id="KW-0012">Acyltransferase</keyword>